<proteinExistence type="predicted"/>
<dbReference type="Pfam" id="PF04509">
    <property type="entry name" value="CheC"/>
    <property type="match status" value="2"/>
</dbReference>
<protein>
    <submittedName>
        <fullName evidence="4">Chemotaxis protein CheC</fullName>
    </submittedName>
</protein>
<dbReference type="SUPFAM" id="SSF103039">
    <property type="entry name" value="CheC-like"/>
    <property type="match status" value="1"/>
</dbReference>
<evidence type="ECO:0000256" key="2">
    <source>
        <dbReference type="ARBA" id="ARBA00022801"/>
    </source>
</evidence>
<reference evidence="4 5" key="1">
    <citation type="submission" date="2022-01" db="EMBL/GenBank/DDBJ databases">
        <title>Dethiosulfovibrio faecalis sp. nov., a novel proteolytic, non-sulfur-reducing bacterium isolated from a marine aquaculture solid waste bioreactor.</title>
        <authorList>
            <person name="Grabowski S."/>
            <person name="Apolinario E."/>
            <person name="Schneider N."/>
            <person name="Marshall C.W."/>
            <person name="Sowers K.R."/>
        </authorList>
    </citation>
    <scope>NUCLEOTIDE SEQUENCE [LARGE SCALE GENOMIC DNA]</scope>
    <source>
        <strain evidence="4 5">DSM 12537</strain>
    </source>
</reference>
<dbReference type="PANTHER" id="PTHR43693">
    <property type="entry name" value="PROTEIN PHOSPHATASE CHEZ"/>
    <property type="match status" value="1"/>
</dbReference>
<name>A0ABS9EP78_9BACT</name>
<feature type="domain" description="CheC-like protein" evidence="3">
    <location>
        <begin position="110"/>
        <end position="146"/>
    </location>
</feature>
<accession>A0ABS9EP78</accession>
<dbReference type="EMBL" id="JAKGUD010000002">
    <property type="protein sequence ID" value="MCF4141618.1"/>
    <property type="molecule type" value="Genomic_DNA"/>
</dbReference>
<dbReference type="RefSeq" id="WP_236098117.1">
    <property type="nucleotide sequence ID" value="NZ_JAKGUD010000002.1"/>
</dbReference>
<feature type="domain" description="CheC-like protein" evidence="3">
    <location>
        <begin position="9"/>
        <end position="45"/>
    </location>
</feature>
<keyword evidence="5" id="KW-1185">Reference proteome</keyword>
<keyword evidence="1" id="KW-0145">Chemotaxis</keyword>
<dbReference type="InterPro" id="IPR028976">
    <property type="entry name" value="CheC-like_sf"/>
</dbReference>
<dbReference type="CDD" id="cd17909">
    <property type="entry name" value="CheC_ClassI"/>
    <property type="match status" value="1"/>
</dbReference>
<dbReference type="Proteomes" id="UP001200430">
    <property type="component" value="Unassembled WGS sequence"/>
</dbReference>
<dbReference type="Gene3D" id="3.40.1550.10">
    <property type="entry name" value="CheC-like"/>
    <property type="match status" value="1"/>
</dbReference>
<evidence type="ECO:0000313" key="5">
    <source>
        <dbReference type="Proteomes" id="UP001200430"/>
    </source>
</evidence>
<organism evidence="4 5">
    <name type="scientific">Dethiosulfovibrio marinus</name>
    <dbReference type="NCBI Taxonomy" id="133532"/>
    <lineage>
        <taxon>Bacteria</taxon>
        <taxon>Thermotogati</taxon>
        <taxon>Synergistota</taxon>
        <taxon>Synergistia</taxon>
        <taxon>Synergistales</taxon>
        <taxon>Dethiosulfovibrionaceae</taxon>
        <taxon>Dethiosulfovibrio</taxon>
    </lineage>
</organism>
<dbReference type="PANTHER" id="PTHR43693:SF1">
    <property type="entry name" value="PROTEIN PHOSPHATASE CHEZ"/>
    <property type="match status" value="1"/>
</dbReference>
<evidence type="ECO:0000313" key="4">
    <source>
        <dbReference type="EMBL" id="MCF4141618.1"/>
    </source>
</evidence>
<sequence length="208" mass="22227">MEYTDFSPLHLDAIREVVNIGAGNAATALSDMLAQPVDMGVPRVELVSIYEVSEHFGPPEDLVAAVYTHAEGAFPCNLIFIQDEEAAQGMVDAMFVSRMDTDGRDFPQEMRDSALSELGNIILSSFLNAVSRMIGSDSLSISVPGVAHDMLGAILEFVASIFAQSGELALLVNTTLKLEQEGADIKGNIMMVPDPGALEILLSKLGVL</sequence>
<gene>
    <name evidence="4" type="ORF">L2W38_02135</name>
</gene>
<keyword evidence="2" id="KW-0378">Hydrolase</keyword>
<evidence type="ECO:0000259" key="3">
    <source>
        <dbReference type="Pfam" id="PF04509"/>
    </source>
</evidence>
<evidence type="ECO:0000256" key="1">
    <source>
        <dbReference type="ARBA" id="ARBA00022500"/>
    </source>
</evidence>
<dbReference type="InterPro" id="IPR050992">
    <property type="entry name" value="CheZ_family_phosphatases"/>
</dbReference>
<comment type="caution">
    <text evidence="4">The sequence shown here is derived from an EMBL/GenBank/DDBJ whole genome shotgun (WGS) entry which is preliminary data.</text>
</comment>
<dbReference type="InterPro" id="IPR007597">
    <property type="entry name" value="CheC"/>
</dbReference>